<proteinExistence type="predicted"/>
<feature type="domain" description="G-protein coupled receptors family 2 profile 2" evidence="7">
    <location>
        <begin position="28"/>
        <end position="315"/>
    </location>
</feature>
<feature type="transmembrane region" description="Helical" evidence="6">
    <location>
        <begin position="188"/>
        <end position="208"/>
    </location>
</feature>
<evidence type="ECO:0000256" key="6">
    <source>
        <dbReference type="SAM" id="Phobius"/>
    </source>
</evidence>
<evidence type="ECO:0000256" key="5">
    <source>
        <dbReference type="SAM" id="MobiDB-lite"/>
    </source>
</evidence>
<protein>
    <recommendedName>
        <fullName evidence="11">G-protein coupled receptors family 2 profile 2 domain-containing protein</fullName>
    </recommendedName>
</protein>
<dbReference type="AlphaFoldDB" id="A0AAN7BWN6"/>
<dbReference type="InterPro" id="IPR017452">
    <property type="entry name" value="GPCR_Rhodpsn_7TM"/>
</dbReference>
<evidence type="ECO:0008006" key="11">
    <source>
        <dbReference type="Google" id="ProtNLM"/>
    </source>
</evidence>
<reference evidence="9" key="1">
    <citation type="journal article" date="2023" name="Mol. Phylogenet. Evol.">
        <title>Genome-scale phylogeny and comparative genomics of the fungal order Sordariales.</title>
        <authorList>
            <person name="Hensen N."/>
            <person name="Bonometti L."/>
            <person name="Westerberg I."/>
            <person name="Brannstrom I.O."/>
            <person name="Guillou S."/>
            <person name="Cros-Aarteil S."/>
            <person name="Calhoun S."/>
            <person name="Haridas S."/>
            <person name="Kuo A."/>
            <person name="Mondo S."/>
            <person name="Pangilinan J."/>
            <person name="Riley R."/>
            <person name="LaButti K."/>
            <person name="Andreopoulos B."/>
            <person name="Lipzen A."/>
            <person name="Chen C."/>
            <person name="Yan M."/>
            <person name="Daum C."/>
            <person name="Ng V."/>
            <person name="Clum A."/>
            <person name="Steindorff A."/>
            <person name="Ohm R.A."/>
            <person name="Martin F."/>
            <person name="Silar P."/>
            <person name="Natvig D.O."/>
            <person name="Lalanne C."/>
            <person name="Gautier V."/>
            <person name="Ament-Velasquez S.L."/>
            <person name="Kruys A."/>
            <person name="Hutchinson M.I."/>
            <person name="Powell A.J."/>
            <person name="Barry K."/>
            <person name="Miller A.N."/>
            <person name="Grigoriev I.V."/>
            <person name="Debuchy R."/>
            <person name="Gladieux P."/>
            <person name="Hiltunen Thoren M."/>
            <person name="Johannesson H."/>
        </authorList>
    </citation>
    <scope>NUCLEOTIDE SEQUENCE</scope>
    <source>
        <strain evidence="9">CBS 990.96</strain>
    </source>
</reference>
<keyword evidence="4 6" id="KW-0472">Membrane</keyword>
<dbReference type="GO" id="GO:0007189">
    <property type="term" value="P:adenylate cyclase-activating G protein-coupled receptor signaling pathway"/>
    <property type="evidence" value="ECO:0007669"/>
    <property type="project" value="TreeGrafter"/>
</dbReference>
<dbReference type="PANTHER" id="PTHR23112:SF0">
    <property type="entry name" value="TRANSMEMBRANE PROTEIN 116"/>
    <property type="match status" value="1"/>
</dbReference>
<feature type="transmembrane region" description="Helical" evidence="6">
    <location>
        <begin position="116"/>
        <end position="132"/>
    </location>
</feature>
<dbReference type="InterPro" id="IPR022343">
    <property type="entry name" value="GCR1-cAMP_receptor"/>
</dbReference>
<evidence type="ECO:0000256" key="2">
    <source>
        <dbReference type="ARBA" id="ARBA00022692"/>
    </source>
</evidence>
<reference evidence="9" key="2">
    <citation type="submission" date="2023-05" db="EMBL/GenBank/DDBJ databases">
        <authorList>
            <consortium name="Lawrence Berkeley National Laboratory"/>
            <person name="Steindorff A."/>
            <person name="Hensen N."/>
            <person name="Bonometti L."/>
            <person name="Westerberg I."/>
            <person name="Brannstrom I.O."/>
            <person name="Guillou S."/>
            <person name="Cros-Aarteil S."/>
            <person name="Calhoun S."/>
            <person name="Haridas S."/>
            <person name="Kuo A."/>
            <person name="Mondo S."/>
            <person name="Pangilinan J."/>
            <person name="Riley R."/>
            <person name="Labutti K."/>
            <person name="Andreopoulos B."/>
            <person name="Lipzen A."/>
            <person name="Chen C."/>
            <person name="Yanf M."/>
            <person name="Daum C."/>
            <person name="Ng V."/>
            <person name="Clum A."/>
            <person name="Ohm R."/>
            <person name="Martin F."/>
            <person name="Silar P."/>
            <person name="Natvig D."/>
            <person name="Lalanne C."/>
            <person name="Gautier V."/>
            <person name="Ament-Velasquez S.L."/>
            <person name="Kruys A."/>
            <person name="Hutchinson M.I."/>
            <person name="Powell A.J."/>
            <person name="Barry K."/>
            <person name="Miller A.N."/>
            <person name="Grigoriev I.V."/>
            <person name="Debuchy R."/>
            <person name="Gladieux P."/>
            <person name="Thoren M.H."/>
            <person name="Johannesson H."/>
        </authorList>
    </citation>
    <scope>NUCLEOTIDE SEQUENCE</scope>
    <source>
        <strain evidence="9">CBS 990.96</strain>
    </source>
</reference>
<dbReference type="GO" id="GO:0004930">
    <property type="term" value="F:G protein-coupled receptor activity"/>
    <property type="evidence" value="ECO:0007669"/>
    <property type="project" value="TreeGrafter"/>
</dbReference>
<evidence type="ECO:0000256" key="3">
    <source>
        <dbReference type="ARBA" id="ARBA00022989"/>
    </source>
</evidence>
<feature type="region of interest" description="Disordered" evidence="5">
    <location>
        <begin position="331"/>
        <end position="441"/>
    </location>
</feature>
<dbReference type="Pfam" id="PF11710">
    <property type="entry name" value="Git3"/>
    <property type="match status" value="1"/>
</dbReference>
<feature type="domain" description="G-protein coupled receptors family 1 profile" evidence="8">
    <location>
        <begin position="42"/>
        <end position="311"/>
    </location>
</feature>
<dbReference type="Pfam" id="PF11970">
    <property type="entry name" value="GPR_Gpa2_C"/>
    <property type="match status" value="1"/>
</dbReference>
<feature type="transmembrane region" description="Helical" evidence="6">
    <location>
        <begin position="144"/>
        <end position="168"/>
    </location>
</feature>
<comment type="subcellular location">
    <subcellularLocation>
        <location evidence="1">Membrane</location>
        <topology evidence="1">Multi-pass membrane protein</topology>
    </subcellularLocation>
</comment>
<dbReference type="EMBL" id="MU865295">
    <property type="protein sequence ID" value="KAK4231028.1"/>
    <property type="molecule type" value="Genomic_DNA"/>
</dbReference>
<dbReference type="InterPro" id="IPR023041">
    <property type="entry name" value="Glucose_rcpt_Git3-like_N"/>
</dbReference>
<dbReference type="Proteomes" id="UP001301958">
    <property type="component" value="Unassembled WGS sequence"/>
</dbReference>
<sequence>MLFDLNLERLSPREALAAPKDQHAMYTQSVVILIVSIVSIIGTVWIGASFAMFPQLRTFRHQLILGLAVSDFAMAFNFLLSSSQNVNGHWIGAPEQAKFCRFNGFMTQLFVIQTDYWVLIISICTYLILADHKRSSAWIQRHLLVLWVVPWVLSFVLALVGLLVLGYGDIGTWCWFTSDGVRLYVNFVQRWAIVAVMMLLYARLYHLLFRAHRHWRSFGDSESTGNDATSGGISSGLGSGSYVRVLSGQHRRLKRLARLMLLYPVAYAVVWTLPTSIRIYQTVTRHPAPWQVQTIDKACIVLQGFVDAVIYGWTESSFASWRDLLFPRQKPDRGEDGELPSGTSIHLGDRSNLRNSQMMGKERNDQLPPISSGSMEPLDVTTTMPASGRGITKTVEVEFSTSSGTATDADSHKGSEVETIDGEDNFLTLQKPETPYFPGGP</sequence>
<dbReference type="PRINTS" id="PR02001">
    <property type="entry name" value="GCR1CAMPR"/>
</dbReference>
<accession>A0AAN7BWN6</accession>
<keyword evidence="10" id="KW-1185">Reference proteome</keyword>
<dbReference type="SUPFAM" id="SSF81321">
    <property type="entry name" value="Family A G protein-coupled receptor-like"/>
    <property type="match status" value="1"/>
</dbReference>
<feature type="transmembrane region" description="Helical" evidence="6">
    <location>
        <begin position="30"/>
        <end position="51"/>
    </location>
</feature>
<dbReference type="PANTHER" id="PTHR23112">
    <property type="entry name" value="G PROTEIN-COUPLED RECEPTOR 157-RELATED"/>
    <property type="match status" value="1"/>
</dbReference>
<dbReference type="InterPro" id="IPR017981">
    <property type="entry name" value="GPCR_2-like_7TM"/>
</dbReference>
<name>A0AAN7BWN6_9PEZI</name>
<dbReference type="PROSITE" id="PS50261">
    <property type="entry name" value="G_PROTEIN_RECEP_F2_4"/>
    <property type="match status" value="1"/>
</dbReference>
<dbReference type="GO" id="GO:0005886">
    <property type="term" value="C:plasma membrane"/>
    <property type="evidence" value="ECO:0007669"/>
    <property type="project" value="TreeGrafter"/>
</dbReference>
<dbReference type="GO" id="GO:0007166">
    <property type="term" value="P:cell surface receptor signaling pathway"/>
    <property type="evidence" value="ECO:0007669"/>
    <property type="project" value="InterPro"/>
</dbReference>
<keyword evidence="2 6" id="KW-0812">Transmembrane</keyword>
<dbReference type="CDD" id="cd00637">
    <property type="entry name" value="7tm_classA_rhodopsin-like"/>
    <property type="match status" value="1"/>
</dbReference>
<feature type="transmembrane region" description="Helical" evidence="6">
    <location>
        <begin position="63"/>
        <end position="80"/>
    </location>
</feature>
<evidence type="ECO:0000256" key="4">
    <source>
        <dbReference type="ARBA" id="ARBA00023136"/>
    </source>
</evidence>
<dbReference type="InterPro" id="IPR022596">
    <property type="entry name" value="GPR1/2/3_C"/>
</dbReference>
<evidence type="ECO:0000313" key="10">
    <source>
        <dbReference type="Proteomes" id="UP001301958"/>
    </source>
</evidence>
<keyword evidence="3 6" id="KW-1133">Transmembrane helix</keyword>
<dbReference type="PROSITE" id="PS50262">
    <property type="entry name" value="G_PROTEIN_RECEP_F1_2"/>
    <property type="match status" value="1"/>
</dbReference>
<feature type="compositionally biased region" description="Polar residues" evidence="5">
    <location>
        <begin position="369"/>
        <end position="385"/>
    </location>
</feature>
<dbReference type="Gene3D" id="1.20.1070.10">
    <property type="entry name" value="Rhodopsin 7-helix transmembrane proteins"/>
    <property type="match status" value="1"/>
</dbReference>
<organism evidence="9 10">
    <name type="scientific">Podospora fimiseda</name>
    <dbReference type="NCBI Taxonomy" id="252190"/>
    <lineage>
        <taxon>Eukaryota</taxon>
        <taxon>Fungi</taxon>
        <taxon>Dikarya</taxon>
        <taxon>Ascomycota</taxon>
        <taxon>Pezizomycotina</taxon>
        <taxon>Sordariomycetes</taxon>
        <taxon>Sordariomycetidae</taxon>
        <taxon>Sordariales</taxon>
        <taxon>Podosporaceae</taxon>
        <taxon>Podospora</taxon>
    </lineage>
</organism>
<comment type="caution">
    <text evidence="9">The sequence shown here is derived from an EMBL/GenBank/DDBJ whole genome shotgun (WGS) entry which is preliminary data.</text>
</comment>
<evidence type="ECO:0000259" key="8">
    <source>
        <dbReference type="PROSITE" id="PS50262"/>
    </source>
</evidence>
<evidence type="ECO:0000259" key="7">
    <source>
        <dbReference type="PROSITE" id="PS50261"/>
    </source>
</evidence>
<evidence type="ECO:0000313" key="9">
    <source>
        <dbReference type="EMBL" id="KAK4231028.1"/>
    </source>
</evidence>
<feature type="transmembrane region" description="Helical" evidence="6">
    <location>
        <begin position="256"/>
        <end position="274"/>
    </location>
</feature>
<gene>
    <name evidence="9" type="ORF">QBC38DRAFT_467649</name>
</gene>
<evidence type="ECO:0000256" key="1">
    <source>
        <dbReference type="ARBA" id="ARBA00004141"/>
    </source>
</evidence>